<dbReference type="GO" id="GO:0051205">
    <property type="term" value="P:protein insertion into membrane"/>
    <property type="evidence" value="ECO:0007669"/>
    <property type="project" value="UniProtKB-UniRule"/>
</dbReference>
<protein>
    <recommendedName>
        <fullName evidence="4">Outer membrane protein assembly factor BamB</fullName>
    </recommendedName>
</protein>
<proteinExistence type="inferred from homology"/>
<evidence type="ECO:0000313" key="7">
    <source>
        <dbReference type="Proteomes" id="UP000295135"/>
    </source>
</evidence>
<evidence type="ECO:0000256" key="4">
    <source>
        <dbReference type="HAMAP-Rule" id="MF_00923"/>
    </source>
</evidence>
<dbReference type="Gene3D" id="2.130.10.10">
    <property type="entry name" value="YVTN repeat-like/Quinoprotein amine dehydrogenase"/>
    <property type="match status" value="1"/>
</dbReference>
<dbReference type="GO" id="GO:0043165">
    <property type="term" value="P:Gram-negative-bacterium-type cell outer membrane assembly"/>
    <property type="evidence" value="ECO:0007669"/>
    <property type="project" value="UniProtKB-UniRule"/>
</dbReference>
<dbReference type="InterPro" id="IPR011047">
    <property type="entry name" value="Quinoprotein_ADH-like_sf"/>
</dbReference>
<keyword evidence="1 4" id="KW-0732">Signal</keyword>
<dbReference type="SMART" id="SM00564">
    <property type="entry name" value="PQQ"/>
    <property type="match status" value="6"/>
</dbReference>
<dbReference type="Proteomes" id="UP000295135">
    <property type="component" value="Unassembled WGS sequence"/>
</dbReference>
<dbReference type="AlphaFoldDB" id="A0A4V6NYQ3"/>
<dbReference type="PANTHER" id="PTHR34512">
    <property type="entry name" value="CELL SURFACE PROTEIN"/>
    <property type="match status" value="1"/>
</dbReference>
<name>A0A4V6NYQ3_9PROT</name>
<dbReference type="Pfam" id="PF13360">
    <property type="entry name" value="PQQ_2"/>
    <property type="match status" value="1"/>
</dbReference>
<dbReference type="InterPro" id="IPR002372">
    <property type="entry name" value="PQQ_rpt_dom"/>
</dbReference>
<dbReference type="InterPro" id="IPR018391">
    <property type="entry name" value="PQQ_b-propeller_rpt"/>
</dbReference>
<sequence>MNPIVIAALTASLLSGCGTMDKMGGWVGGWFGGGVAKVKPAELVEFKQTVSLSRAWDVSVGSGAPFSFVPGSDGQAVYAAGKDGRLVKIDIASGRELARADIGRPISAGVGVGDGLVLVGTLKGEVLAFRSGDLKPAWSATLAGEILSAPVVGYGVAVIRSNNGSIYLLESADGKLRWAQSRSLPALTLREAGSLVMDRRAIYAGHAGGKLSALSLANGAPLWEVSVALPRGATELERIADITGNLAADERMVCAAAYQGRVACFDAREGQPVWGRELSSLSGVDMDARQLYVTDDHAAVYAYDRERGVNLWKQDKLRDRRTSTPLVLDRWVAVGDYQGYVHLLNREDGAFAARIGTDGGAIRGPMLALDRGFIVQTANGGVYAFRIQESGIRNP</sequence>
<comment type="caution">
    <text evidence="6">The sequence shown here is derived from an EMBL/GenBank/DDBJ whole genome shotgun (WGS) entry which is preliminary data.</text>
</comment>
<evidence type="ECO:0000313" key="6">
    <source>
        <dbReference type="EMBL" id="TCS70110.1"/>
    </source>
</evidence>
<dbReference type="SUPFAM" id="SSF50998">
    <property type="entry name" value="Quinoprotein alcohol dehydrogenase-like"/>
    <property type="match status" value="1"/>
</dbReference>
<comment type="function">
    <text evidence="4">Part of the outer membrane protein assembly complex, which is involved in assembly and insertion of beta-barrel proteins into the outer membrane.</text>
</comment>
<feature type="domain" description="Pyrrolo-quinoline quinone repeat" evidence="5">
    <location>
        <begin position="82"/>
        <end position="314"/>
    </location>
</feature>
<comment type="similarity">
    <text evidence="4">Belongs to the BamB family.</text>
</comment>
<evidence type="ECO:0000256" key="2">
    <source>
        <dbReference type="ARBA" id="ARBA00023136"/>
    </source>
</evidence>
<comment type="subcellular location">
    <subcellularLocation>
        <location evidence="4">Cell outer membrane</location>
    </subcellularLocation>
</comment>
<dbReference type="NCBIfam" id="TIGR03300">
    <property type="entry name" value="assembly_YfgL"/>
    <property type="match status" value="1"/>
</dbReference>
<organism evidence="6 7">
    <name type="scientific">Sulfuritortus calidifontis</name>
    <dbReference type="NCBI Taxonomy" id="1914471"/>
    <lineage>
        <taxon>Bacteria</taxon>
        <taxon>Pseudomonadati</taxon>
        <taxon>Pseudomonadota</taxon>
        <taxon>Betaproteobacteria</taxon>
        <taxon>Nitrosomonadales</taxon>
        <taxon>Thiobacillaceae</taxon>
        <taxon>Sulfuritortus</taxon>
    </lineage>
</organism>
<gene>
    <name evidence="4" type="primary">bamB</name>
    <name evidence="6" type="ORF">EDC61_11714</name>
</gene>
<dbReference type="RefSeq" id="WP_165919194.1">
    <property type="nucleotide sequence ID" value="NZ_AP018721.1"/>
</dbReference>
<comment type="subunit">
    <text evidence="4">Part of the Bam complex.</text>
</comment>
<dbReference type="InterPro" id="IPR017687">
    <property type="entry name" value="BamB"/>
</dbReference>
<dbReference type="InterPro" id="IPR015943">
    <property type="entry name" value="WD40/YVTN_repeat-like_dom_sf"/>
</dbReference>
<dbReference type="PANTHER" id="PTHR34512:SF30">
    <property type="entry name" value="OUTER MEMBRANE PROTEIN ASSEMBLY FACTOR BAMB"/>
    <property type="match status" value="1"/>
</dbReference>
<keyword evidence="2 4" id="KW-0472">Membrane</keyword>
<keyword evidence="3 4" id="KW-0998">Cell outer membrane</keyword>
<reference evidence="6 7" key="1">
    <citation type="submission" date="2019-03" db="EMBL/GenBank/DDBJ databases">
        <title>Genomic Encyclopedia of Type Strains, Phase IV (KMG-IV): sequencing the most valuable type-strain genomes for metagenomic binning, comparative biology and taxonomic classification.</title>
        <authorList>
            <person name="Goeker M."/>
        </authorList>
    </citation>
    <scope>NUCLEOTIDE SEQUENCE [LARGE SCALE GENOMIC DNA]</scope>
    <source>
        <strain evidence="6 7">DSM 103923</strain>
    </source>
</reference>
<evidence type="ECO:0000256" key="3">
    <source>
        <dbReference type="ARBA" id="ARBA00023237"/>
    </source>
</evidence>
<dbReference type="HAMAP" id="MF_00923">
    <property type="entry name" value="OM_assembly_BamB"/>
    <property type="match status" value="1"/>
</dbReference>
<evidence type="ECO:0000256" key="1">
    <source>
        <dbReference type="ARBA" id="ARBA00022729"/>
    </source>
</evidence>
<accession>A0A4V6NYQ3</accession>
<keyword evidence="7" id="KW-1185">Reference proteome</keyword>
<evidence type="ECO:0000259" key="5">
    <source>
        <dbReference type="Pfam" id="PF13360"/>
    </source>
</evidence>
<dbReference type="EMBL" id="SLZY01000017">
    <property type="protein sequence ID" value="TCS70110.1"/>
    <property type="molecule type" value="Genomic_DNA"/>
</dbReference>
<dbReference type="GO" id="GO:0009279">
    <property type="term" value="C:cell outer membrane"/>
    <property type="evidence" value="ECO:0007669"/>
    <property type="project" value="UniProtKB-SubCell"/>
</dbReference>